<keyword evidence="2" id="KW-1185">Reference proteome</keyword>
<reference evidence="1" key="1">
    <citation type="submission" date="2021-06" db="EMBL/GenBank/DDBJ databases">
        <title>Parelaphostrongylus tenuis whole genome reference sequence.</title>
        <authorList>
            <person name="Garwood T.J."/>
            <person name="Larsen P.A."/>
            <person name="Fountain-Jones N.M."/>
            <person name="Garbe J.R."/>
            <person name="Macchietto M.G."/>
            <person name="Kania S.A."/>
            <person name="Gerhold R.W."/>
            <person name="Richards J.E."/>
            <person name="Wolf T.M."/>
        </authorList>
    </citation>
    <scope>NUCLEOTIDE SEQUENCE</scope>
    <source>
        <strain evidence="1">MNPRO001-30</strain>
        <tissue evidence="1">Meninges</tissue>
    </source>
</reference>
<dbReference type="AlphaFoldDB" id="A0AAD5MNE9"/>
<sequence length="118" mass="13630">MKQHNKKRCNNVIQNVSTVKIAEYEMLFECIWIYSPKKLNISATRNELRTALESIPDWWFHDIQMMGIYESACDLDALALVSRAPHCSSLRMILTNESISGFAAARKLSQQTTRRLTH</sequence>
<evidence type="ECO:0000313" key="1">
    <source>
        <dbReference type="EMBL" id="KAJ1347294.1"/>
    </source>
</evidence>
<dbReference type="Proteomes" id="UP001196413">
    <property type="component" value="Unassembled WGS sequence"/>
</dbReference>
<comment type="caution">
    <text evidence="1">The sequence shown here is derived from an EMBL/GenBank/DDBJ whole genome shotgun (WGS) entry which is preliminary data.</text>
</comment>
<evidence type="ECO:0000313" key="2">
    <source>
        <dbReference type="Proteomes" id="UP001196413"/>
    </source>
</evidence>
<proteinExistence type="predicted"/>
<dbReference type="EMBL" id="JAHQIW010000301">
    <property type="protein sequence ID" value="KAJ1347294.1"/>
    <property type="molecule type" value="Genomic_DNA"/>
</dbReference>
<protein>
    <submittedName>
        <fullName evidence="1">Uncharacterized protein</fullName>
    </submittedName>
</protein>
<accession>A0AAD5MNE9</accession>
<name>A0AAD5MNE9_PARTN</name>
<gene>
    <name evidence="1" type="ORF">KIN20_002319</name>
</gene>
<organism evidence="1 2">
    <name type="scientific">Parelaphostrongylus tenuis</name>
    <name type="common">Meningeal worm</name>
    <dbReference type="NCBI Taxonomy" id="148309"/>
    <lineage>
        <taxon>Eukaryota</taxon>
        <taxon>Metazoa</taxon>
        <taxon>Ecdysozoa</taxon>
        <taxon>Nematoda</taxon>
        <taxon>Chromadorea</taxon>
        <taxon>Rhabditida</taxon>
        <taxon>Rhabditina</taxon>
        <taxon>Rhabditomorpha</taxon>
        <taxon>Strongyloidea</taxon>
        <taxon>Metastrongylidae</taxon>
        <taxon>Parelaphostrongylus</taxon>
    </lineage>
</organism>